<dbReference type="EMBL" id="CP000546">
    <property type="protein sequence ID" value="ABN03092.1"/>
    <property type="molecule type" value="Genomic_DNA"/>
</dbReference>
<protein>
    <submittedName>
        <fullName evidence="1">Uncharacterized protein</fullName>
    </submittedName>
</protein>
<dbReference type="AlphaFoldDB" id="A2S6M3"/>
<evidence type="ECO:0000313" key="1">
    <source>
        <dbReference type="EMBL" id="ABN03092.1"/>
    </source>
</evidence>
<proteinExistence type="predicted"/>
<evidence type="ECO:0000313" key="2">
    <source>
        <dbReference type="Proteomes" id="UP000002283"/>
    </source>
</evidence>
<accession>A2S6M3</accession>
<organism evidence="1 2">
    <name type="scientific">Burkholderia mallei (strain NCTC 10229)</name>
    <dbReference type="NCBI Taxonomy" id="412022"/>
    <lineage>
        <taxon>Bacteria</taxon>
        <taxon>Pseudomonadati</taxon>
        <taxon>Pseudomonadota</taxon>
        <taxon>Betaproteobacteria</taxon>
        <taxon>Burkholderiales</taxon>
        <taxon>Burkholderiaceae</taxon>
        <taxon>Burkholderia</taxon>
        <taxon>pseudomallei group</taxon>
    </lineage>
</organism>
<sequence>MGAAGHVVLRGCRCRFSPCTRIARFGNEAYPRPPCAIQ</sequence>
<dbReference type="HOGENOM" id="CLU_3325767_0_0_4"/>
<dbReference type="KEGG" id="bml:BMA10229_A1612"/>
<reference evidence="1 2" key="1">
    <citation type="submission" date="2007-01" db="EMBL/GenBank/DDBJ databases">
        <authorList>
            <person name="DeShazer D."/>
            <person name="Woods D.E."/>
            <person name="Nierman W.C."/>
        </authorList>
    </citation>
    <scope>NUCLEOTIDE SEQUENCE [LARGE SCALE GENOMIC DNA]</scope>
    <source>
        <strain evidence="1 2">NCTC 10229</strain>
    </source>
</reference>
<gene>
    <name evidence="1" type="ordered locus">BMA10229_A1612</name>
</gene>
<name>A2S6M3_BURM9</name>
<dbReference type="Proteomes" id="UP000002283">
    <property type="component" value="Chromosome I"/>
</dbReference>